<dbReference type="AlphaFoldDB" id="A0A1Y1UX98"/>
<dbReference type="Proteomes" id="UP000193719">
    <property type="component" value="Unassembled WGS sequence"/>
</dbReference>
<dbReference type="InterPro" id="IPR000626">
    <property type="entry name" value="Ubiquitin-like_dom"/>
</dbReference>
<dbReference type="SUPFAM" id="SSF54236">
    <property type="entry name" value="Ubiquitin-like"/>
    <property type="match status" value="1"/>
</dbReference>
<reference evidence="8 9" key="1">
    <citation type="submission" date="2016-08" db="EMBL/GenBank/DDBJ databases">
        <title>Genomes of anaerobic fungi encode conserved fungal cellulosomes for biomass hydrolysis.</title>
        <authorList>
            <consortium name="DOE Joint Genome Institute"/>
            <person name="Haitjema C.H."/>
            <person name="Gilmore S.P."/>
            <person name="Henske J.K."/>
            <person name="Solomon K.V."/>
            <person name="De Groot R."/>
            <person name="Kuo A."/>
            <person name="Mondo S.J."/>
            <person name="Salamov A.A."/>
            <person name="Labutti K."/>
            <person name="Zhao Z."/>
            <person name="Chiniquy J."/>
            <person name="Barry K."/>
            <person name="Brewer H.M."/>
            <person name="Purvine S.O."/>
            <person name="Wright A.T."/>
            <person name="Boxma B."/>
            <person name="Van Alen T."/>
            <person name="Hackstein J.H."/>
            <person name="Baker S.E."/>
            <person name="Grigoriev I.V."/>
            <person name="O'Malley M.A."/>
        </authorList>
    </citation>
    <scope>NUCLEOTIDE SEQUENCE [LARGE SCALE GENOMIC DNA]</scope>
    <source>
        <strain evidence="9">finn</strain>
    </source>
</reference>
<dbReference type="SMART" id="SM00154">
    <property type="entry name" value="ZnF_AN1"/>
    <property type="match status" value="1"/>
</dbReference>
<comment type="caution">
    <text evidence="8">The sequence shown here is derived from an EMBL/GenBank/DDBJ whole genome shotgun (WGS) entry which is preliminary data.</text>
</comment>
<feature type="region of interest" description="Disordered" evidence="5">
    <location>
        <begin position="155"/>
        <end position="176"/>
    </location>
</feature>
<dbReference type="InterPro" id="IPR053061">
    <property type="entry name" value="AN1-type_zinc_finger"/>
</dbReference>
<accession>A0A1Y1UX98</accession>
<dbReference type="Gene3D" id="4.10.1110.10">
    <property type="entry name" value="AN1-like Zinc finger"/>
    <property type="match status" value="1"/>
</dbReference>
<reference evidence="8 9" key="2">
    <citation type="submission" date="2016-08" db="EMBL/GenBank/DDBJ databases">
        <title>Pervasive Adenine N6-methylation of Active Genes in Fungi.</title>
        <authorList>
            <consortium name="DOE Joint Genome Institute"/>
            <person name="Mondo S.J."/>
            <person name="Dannebaum R.O."/>
            <person name="Kuo R.C."/>
            <person name="Labutti K."/>
            <person name="Haridas S."/>
            <person name="Kuo A."/>
            <person name="Salamov A."/>
            <person name="Ahrendt S.R."/>
            <person name="Lipzen A."/>
            <person name="Sullivan W."/>
            <person name="Andreopoulos W.B."/>
            <person name="Clum A."/>
            <person name="Lindquist E."/>
            <person name="Daum C."/>
            <person name="Ramamoorthy G.K."/>
            <person name="Gryganskyi A."/>
            <person name="Culley D."/>
            <person name="Magnuson J.K."/>
            <person name="James T.Y."/>
            <person name="O'Malley M.A."/>
            <person name="Stajich J.E."/>
            <person name="Spatafora J.W."/>
            <person name="Visel A."/>
            <person name="Grigoriev I.V."/>
        </authorList>
    </citation>
    <scope>NUCLEOTIDE SEQUENCE [LARGE SCALE GENOMIC DNA]</scope>
    <source>
        <strain evidence="9">finn</strain>
    </source>
</reference>
<proteinExistence type="predicted"/>
<feature type="domain" description="Ubiquitin-like" evidence="6">
    <location>
        <begin position="188"/>
        <end position="264"/>
    </location>
</feature>
<dbReference type="STRING" id="1754191.A0A1Y1UX98"/>
<dbReference type="SUPFAM" id="SSF118310">
    <property type="entry name" value="AN1-like Zinc finger"/>
    <property type="match status" value="1"/>
</dbReference>
<evidence type="ECO:0000259" key="7">
    <source>
        <dbReference type="PROSITE" id="PS51039"/>
    </source>
</evidence>
<feature type="compositionally biased region" description="Low complexity" evidence="5">
    <location>
        <begin position="108"/>
        <end position="133"/>
    </location>
</feature>
<evidence type="ECO:0000256" key="1">
    <source>
        <dbReference type="ARBA" id="ARBA00022723"/>
    </source>
</evidence>
<evidence type="ECO:0000313" key="9">
    <source>
        <dbReference type="Proteomes" id="UP000193719"/>
    </source>
</evidence>
<dbReference type="PANTHER" id="PTHR46728">
    <property type="entry name" value="AN1-TYPE ZINC FINGER PROTEIN 4"/>
    <property type="match status" value="1"/>
</dbReference>
<evidence type="ECO:0000256" key="4">
    <source>
        <dbReference type="PROSITE-ProRule" id="PRU00449"/>
    </source>
</evidence>
<keyword evidence="3" id="KW-0862">Zinc</keyword>
<feature type="compositionally biased region" description="Low complexity" evidence="5">
    <location>
        <begin position="1"/>
        <end position="15"/>
    </location>
</feature>
<dbReference type="Gene3D" id="3.10.20.90">
    <property type="entry name" value="Phosphatidylinositol 3-kinase Catalytic Subunit, Chain A, domain 1"/>
    <property type="match status" value="1"/>
</dbReference>
<dbReference type="Pfam" id="PF00240">
    <property type="entry name" value="ubiquitin"/>
    <property type="match status" value="1"/>
</dbReference>
<dbReference type="GO" id="GO:0008270">
    <property type="term" value="F:zinc ion binding"/>
    <property type="evidence" value="ECO:0007669"/>
    <property type="project" value="UniProtKB-KW"/>
</dbReference>
<dbReference type="InterPro" id="IPR000058">
    <property type="entry name" value="Znf_AN1"/>
</dbReference>
<feature type="region of interest" description="Disordered" evidence="5">
    <location>
        <begin position="102"/>
        <end position="137"/>
    </location>
</feature>
<dbReference type="EMBL" id="MCFH01000070">
    <property type="protein sequence ID" value="ORX42132.1"/>
    <property type="molecule type" value="Genomic_DNA"/>
</dbReference>
<keyword evidence="2 4" id="KW-0863">Zinc-finger</keyword>
<feature type="compositionally biased region" description="Basic and acidic residues" evidence="5">
    <location>
        <begin position="32"/>
        <end position="64"/>
    </location>
</feature>
<feature type="region of interest" description="Disordered" evidence="5">
    <location>
        <begin position="1"/>
        <end position="65"/>
    </location>
</feature>
<gene>
    <name evidence="8" type="ORF">BCR36DRAFT_337964</name>
</gene>
<organism evidence="8 9">
    <name type="scientific">Piromyces finnis</name>
    <dbReference type="NCBI Taxonomy" id="1754191"/>
    <lineage>
        <taxon>Eukaryota</taxon>
        <taxon>Fungi</taxon>
        <taxon>Fungi incertae sedis</taxon>
        <taxon>Chytridiomycota</taxon>
        <taxon>Chytridiomycota incertae sedis</taxon>
        <taxon>Neocallimastigomycetes</taxon>
        <taxon>Neocallimastigales</taxon>
        <taxon>Neocallimastigaceae</taxon>
        <taxon>Piromyces</taxon>
    </lineage>
</organism>
<evidence type="ECO:0000259" key="6">
    <source>
        <dbReference type="PROSITE" id="PS50053"/>
    </source>
</evidence>
<dbReference type="PANTHER" id="PTHR46728:SF1">
    <property type="entry name" value="AN1-TYPE ZINC FINGER PROTEIN 4"/>
    <property type="match status" value="1"/>
</dbReference>
<evidence type="ECO:0000256" key="3">
    <source>
        <dbReference type="ARBA" id="ARBA00022833"/>
    </source>
</evidence>
<dbReference type="PROSITE" id="PS50053">
    <property type="entry name" value="UBIQUITIN_2"/>
    <property type="match status" value="1"/>
</dbReference>
<evidence type="ECO:0000256" key="5">
    <source>
        <dbReference type="SAM" id="MobiDB-lite"/>
    </source>
</evidence>
<feature type="compositionally biased region" description="Low complexity" evidence="5">
    <location>
        <begin position="161"/>
        <end position="176"/>
    </location>
</feature>
<sequence>MVKKIASSKSNISNKTRTVKKINKVNSTNTLLKDRNHSVSKDDNTKKKKEISLKKKDDKHELSSNKENINLKTKIVKKTSQNISSQNESVIKATPECKLETEPKRNCLSAASSSSFTSTSTSLSNSSNSTSESVKNLSPIQRAVHRKYCETVKMKNKKMQMEQQQQQQDNQNNSNNNNLKLFFKDKAVILNIGTLTGKYFQVEAFWTDTIADLKEIIQEREGILKESQILIYQGKSLINDNYTLRDYNLQDGATLKLALQMSGGPGAVGNIKKKKICDTVILLLCKKNNELLIFEINPNEDPSQSLIPKKVFQIDNNNQYVTNEYQNSQDNKDYSNKKVNYMSHLNSTTGKTQKINQNTDIKTDGLSNNLLSPEIVQDIEKRAIASTLLGYNVTLAVQNLDNINDNSKFNKNDWDIINNKNSVIKQSENNMKNEYLDDNNSLLQSNIINTDDEYKPEEISMSNINSSVINSLESKIKKHLFLDSDAENDTIYNENYNIFHNYIHRPPSVLGSCSNQSFDTNISFPSRPSSAESDSSLSSLIQECTAAAASFRETINKSQQFLNMYLNSENDENSFESLEYRNKNFNYNISTNKDPSNKTKKPFSPYLDIQELGTITISNNFNNQTKYNYMSTIPPHLSWDLPNTLPSNLLSSNEKSNLSTRPSTAICITPIENNIFPFMVVPKTRPSSAIEISKSTKQYQMVLSNLWVNSKFHKEYLEKVKKSQQTNQQDKCLIDEILEEDKDKIDDNFTQLLPDDVLMDATKKNTQHENNELEDIEEDIQYDYLSNEENKINILDDLEFNLSKKLSYFSINDINTNKNNISINNSSNEKISLLPEISNGNINSYDIDYTNYEKLSLDKNKDNQIFNNELKEIPEVINTGENRNNNKSLLENKSMYNSFINNYYDISNIKENNKERILKGNILETTIENINDSKINHYNNINIGNNCSISNDDETNINNVINKRNSINNNSHNNNVNIISNSINITHKNNKNNPLAISSQNTSTKCHICNKKLGLMSGFKCKCGNTFCSIHRYSDSHKCTYDYKHQGKIQLTKNNPLFKNDKLVRI</sequence>
<feature type="domain" description="AN1-type" evidence="7">
    <location>
        <begin position="1000"/>
        <end position="1047"/>
    </location>
</feature>
<evidence type="ECO:0008006" key="10">
    <source>
        <dbReference type="Google" id="ProtNLM"/>
    </source>
</evidence>
<name>A0A1Y1UX98_9FUNG</name>
<protein>
    <recommendedName>
        <fullName evidence="10">Ubiquitin-like domain-containing protein</fullName>
    </recommendedName>
</protein>
<dbReference type="PROSITE" id="PS51039">
    <property type="entry name" value="ZF_AN1"/>
    <property type="match status" value="1"/>
</dbReference>
<evidence type="ECO:0000313" key="8">
    <source>
        <dbReference type="EMBL" id="ORX42132.1"/>
    </source>
</evidence>
<dbReference type="OrthoDB" id="428577at2759"/>
<keyword evidence="9" id="KW-1185">Reference proteome</keyword>
<dbReference type="Pfam" id="PF01428">
    <property type="entry name" value="zf-AN1"/>
    <property type="match status" value="1"/>
</dbReference>
<evidence type="ECO:0000256" key="2">
    <source>
        <dbReference type="ARBA" id="ARBA00022771"/>
    </source>
</evidence>
<dbReference type="InterPro" id="IPR035896">
    <property type="entry name" value="AN1-like_Znf"/>
</dbReference>
<dbReference type="InterPro" id="IPR029071">
    <property type="entry name" value="Ubiquitin-like_domsf"/>
</dbReference>
<keyword evidence="1" id="KW-0479">Metal-binding</keyword>
<dbReference type="SMART" id="SM00213">
    <property type="entry name" value="UBQ"/>
    <property type="match status" value="1"/>
</dbReference>